<evidence type="ECO:0000313" key="5">
    <source>
        <dbReference type="Proteomes" id="UP001152320"/>
    </source>
</evidence>
<evidence type="ECO:0008006" key="6">
    <source>
        <dbReference type="Google" id="ProtNLM"/>
    </source>
</evidence>
<dbReference type="InterPro" id="IPR013783">
    <property type="entry name" value="Ig-like_fold"/>
</dbReference>
<sequence>MTKKKVLPFSDESRWALCLIYLSTVVTVTLQDGNESCYILQDGEGPIRECDPFVYMVGETLHLPCHNLRRSLHLPAEDVDTAEWFKDGVPLDTYRGFNFTKTSLQISDSGDYTCRVGNQHSFSHKVLVGRKPPEEPYPPDCTSRYIGIYTCSWFNDNLNGTNLPTRFQLQFFERSSGDYEYFNASSDGDPVTVIVNATRARHFVSLCVANCLGQAMSSAGVVAPSLTLVPPPPRHVRMSPISIDQMNVSIDPPLLWEDEAVDYRYQYIQERTGFAVWDEAKISDTMNNIFVLDVAGGKPFSEVCIKVAAYFKHLRPIQISEYTTPVCNYTQMAAPSVGPHHFTSFSEPDGINPDLRKVNFTWEHLNRIEANGIIIKYTLILSVTSPATNARKQVYNISAEDFFYLAEGARSHCEYRAELYAENAAGQSPPSVNTVLKASEPGVFSVKLLLILALLLSFGFLVAGLRLFFSVKKRILPNVPEPLLNSQLFRMKMESSPVVEKEVFDELHCQRERSTSTILPSREDSGGYFQDQTLTQSLLESKVDPYVKVDTACRTVKVTKVGGYVTWK</sequence>
<dbReference type="Proteomes" id="UP001152320">
    <property type="component" value="Chromosome 6"/>
</dbReference>
<accession>A0A9Q1C9R8</accession>
<keyword evidence="1" id="KW-1133">Transmembrane helix</keyword>
<dbReference type="InterPro" id="IPR036179">
    <property type="entry name" value="Ig-like_dom_sf"/>
</dbReference>
<dbReference type="SUPFAM" id="SSF48726">
    <property type="entry name" value="Immunoglobulin"/>
    <property type="match status" value="1"/>
</dbReference>
<evidence type="ECO:0000259" key="3">
    <source>
        <dbReference type="PROSITE" id="PS50853"/>
    </source>
</evidence>
<dbReference type="PROSITE" id="PS50835">
    <property type="entry name" value="IG_LIKE"/>
    <property type="match status" value="1"/>
</dbReference>
<feature type="domain" description="Fibronectin type-III" evidence="3">
    <location>
        <begin position="338"/>
        <end position="441"/>
    </location>
</feature>
<protein>
    <recommendedName>
        <fullName evidence="6">Ig-like domain-containing protein</fullName>
    </recommendedName>
</protein>
<proteinExistence type="predicted"/>
<reference evidence="4" key="1">
    <citation type="submission" date="2021-10" db="EMBL/GenBank/DDBJ databases">
        <title>Tropical sea cucumber genome reveals ecological adaptation and Cuvierian tubules defense mechanism.</title>
        <authorList>
            <person name="Chen T."/>
        </authorList>
    </citation>
    <scope>NUCLEOTIDE SEQUENCE</scope>
    <source>
        <strain evidence="4">Nanhai2018</strain>
        <tissue evidence="4">Muscle</tissue>
    </source>
</reference>
<evidence type="ECO:0000313" key="4">
    <source>
        <dbReference type="EMBL" id="KAJ8040972.1"/>
    </source>
</evidence>
<dbReference type="Gene3D" id="2.60.40.10">
    <property type="entry name" value="Immunoglobulins"/>
    <property type="match status" value="2"/>
</dbReference>
<evidence type="ECO:0000256" key="1">
    <source>
        <dbReference type="SAM" id="Phobius"/>
    </source>
</evidence>
<feature type="domain" description="Ig-like" evidence="2">
    <location>
        <begin position="58"/>
        <end position="118"/>
    </location>
</feature>
<dbReference type="SUPFAM" id="SSF49265">
    <property type="entry name" value="Fibronectin type III"/>
    <property type="match status" value="1"/>
</dbReference>
<keyword evidence="5" id="KW-1185">Reference proteome</keyword>
<dbReference type="EMBL" id="JAIZAY010000006">
    <property type="protein sequence ID" value="KAJ8040972.1"/>
    <property type="molecule type" value="Genomic_DNA"/>
</dbReference>
<dbReference type="Pfam" id="PF13895">
    <property type="entry name" value="Ig_2"/>
    <property type="match status" value="1"/>
</dbReference>
<comment type="caution">
    <text evidence="4">The sequence shown here is derived from an EMBL/GenBank/DDBJ whole genome shotgun (WGS) entry which is preliminary data.</text>
</comment>
<dbReference type="InterPro" id="IPR036116">
    <property type="entry name" value="FN3_sf"/>
</dbReference>
<feature type="domain" description="Fibronectin type-III" evidence="3">
    <location>
        <begin position="232"/>
        <end position="333"/>
    </location>
</feature>
<dbReference type="InterPro" id="IPR007110">
    <property type="entry name" value="Ig-like_dom"/>
</dbReference>
<gene>
    <name evidence="4" type="ORF">HOLleu_15440</name>
</gene>
<dbReference type="OrthoDB" id="8634471at2759"/>
<dbReference type="InterPro" id="IPR003961">
    <property type="entry name" value="FN3_dom"/>
</dbReference>
<keyword evidence="1" id="KW-0472">Membrane</keyword>
<dbReference type="AlphaFoldDB" id="A0A9Q1C9R8"/>
<organism evidence="4 5">
    <name type="scientific">Holothuria leucospilota</name>
    <name type="common">Black long sea cucumber</name>
    <name type="synonym">Mertensiothuria leucospilota</name>
    <dbReference type="NCBI Taxonomy" id="206669"/>
    <lineage>
        <taxon>Eukaryota</taxon>
        <taxon>Metazoa</taxon>
        <taxon>Echinodermata</taxon>
        <taxon>Eleutherozoa</taxon>
        <taxon>Echinozoa</taxon>
        <taxon>Holothuroidea</taxon>
        <taxon>Aspidochirotacea</taxon>
        <taxon>Aspidochirotida</taxon>
        <taxon>Holothuriidae</taxon>
        <taxon>Holothuria</taxon>
    </lineage>
</organism>
<dbReference type="CDD" id="cd00096">
    <property type="entry name" value="Ig"/>
    <property type="match status" value="1"/>
</dbReference>
<keyword evidence="1" id="KW-0812">Transmembrane</keyword>
<evidence type="ECO:0000259" key="2">
    <source>
        <dbReference type="PROSITE" id="PS50835"/>
    </source>
</evidence>
<dbReference type="PROSITE" id="PS50853">
    <property type="entry name" value="FN3"/>
    <property type="match status" value="2"/>
</dbReference>
<name>A0A9Q1C9R8_HOLLE</name>
<feature type="transmembrane region" description="Helical" evidence="1">
    <location>
        <begin position="448"/>
        <end position="469"/>
    </location>
</feature>